<feature type="region of interest" description="Disordered" evidence="10">
    <location>
        <begin position="1477"/>
        <end position="1585"/>
    </location>
</feature>
<dbReference type="InterPro" id="IPR050588">
    <property type="entry name" value="WNK_Ser-Thr_kinase"/>
</dbReference>
<feature type="compositionally biased region" description="Polar residues" evidence="10">
    <location>
        <begin position="1477"/>
        <end position="1509"/>
    </location>
</feature>
<feature type="domain" description="Protein kinase" evidence="11">
    <location>
        <begin position="300"/>
        <end position="559"/>
    </location>
</feature>
<feature type="region of interest" description="Disordered" evidence="10">
    <location>
        <begin position="2218"/>
        <end position="2248"/>
    </location>
</feature>
<dbReference type="GO" id="GO:0004674">
    <property type="term" value="F:protein serine/threonine kinase activity"/>
    <property type="evidence" value="ECO:0007669"/>
    <property type="project" value="UniProtKB-KW"/>
</dbReference>
<evidence type="ECO:0000313" key="12">
    <source>
        <dbReference type="Proteomes" id="UP000694844"/>
    </source>
</evidence>
<evidence type="ECO:0000256" key="2">
    <source>
        <dbReference type="ARBA" id="ARBA00012513"/>
    </source>
</evidence>
<dbReference type="InterPro" id="IPR056865">
    <property type="entry name" value="CCTL2_WNK"/>
</dbReference>
<dbReference type="Pfam" id="PF12202">
    <property type="entry name" value="OSR1_C"/>
    <property type="match status" value="1"/>
</dbReference>
<dbReference type="SUPFAM" id="SSF56112">
    <property type="entry name" value="Protein kinase-like (PK-like)"/>
    <property type="match status" value="1"/>
</dbReference>
<name>A0A8B8BGQ7_CRAVI</name>
<feature type="compositionally biased region" description="Polar residues" evidence="10">
    <location>
        <begin position="1350"/>
        <end position="1380"/>
    </location>
</feature>
<dbReference type="KEGG" id="cvn:111109993"/>
<feature type="compositionally biased region" description="Basic residues" evidence="10">
    <location>
        <begin position="889"/>
        <end position="898"/>
    </location>
</feature>
<reference evidence="13" key="1">
    <citation type="submission" date="2025-08" db="UniProtKB">
        <authorList>
            <consortium name="RefSeq"/>
        </authorList>
    </citation>
    <scope>IDENTIFICATION</scope>
    <source>
        <tissue evidence="13">Whole sample</tissue>
    </source>
</reference>
<feature type="compositionally biased region" description="Polar residues" evidence="10">
    <location>
        <begin position="2231"/>
        <end position="2241"/>
    </location>
</feature>
<feature type="compositionally biased region" description="Basic and acidic residues" evidence="10">
    <location>
        <begin position="1068"/>
        <end position="1080"/>
    </location>
</feature>
<evidence type="ECO:0000256" key="10">
    <source>
        <dbReference type="SAM" id="MobiDB-lite"/>
    </source>
</evidence>
<dbReference type="GeneID" id="111109993"/>
<feature type="compositionally biased region" description="Pro residues" evidence="10">
    <location>
        <begin position="1982"/>
        <end position="1995"/>
    </location>
</feature>
<feature type="compositionally biased region" description="Basic and acidic residues" evidence="10">
    <location>
        <begin position="25"/>
        <end position="36"/>
    </location>
</feature>
<feature type="compositionally biased region" description="Low complexity" evidence="10">
    <location>
        <begin position="860"/>
        <end position="869"/>
    </location>
</feature>
<feature type="region of interest" description="Disordered" evidence="10">
    <location>
        <begin position="1828"/>
        <end position="1847"/>
    </location>
</feature>
<feature type="compositionally biased region" description="Polar residues" evidence="10">
    <location>
        <begin position="138"/>
        <end position="151"/>
    </location>
</feature>
<feature type="compositionally biased region" description="Low complexity" evidence="10">
    <location>
        <begin position="1245"/>
        <end position="1349"/>
    </location>
</feature>
<keyword evidence="7" id="KW-0067">ATP-binding</keyword>
<dbReference type="EC" id="2.7.11.1" evidence="2"/>
<dbReference type="Gene3D" id="3.10.20.90">
    <property type="entry name" value="Phosphatidylinositol 3-kinase Catalytic Subunit, Chain A, domain 1"/>
    <property type="match status" value="2"/>
</dbReference>
<evidence type="ECO:0000256" key="5">
    <source>
        <dbReference type="ARBA" id="ARBA00022741"/>
    </source>
</evidence>
<keyword evidence="3" id="KW-0723">Serine/threonine-protein kinase</keyword>
<feature type="compositionally biased region" description="Basic residues" evidence="10">
    <location>
        <begin position="1013"/>
        <end position="1029"/>
    </location>
</feature>
<feature type="region of interest" description="Disordered" evidence="10">
    <location>
        <begin position="828"/>
        <end position="901"/>
    </location>
</feature>
<proteinExistence type="predicted"/>
<feature type="region of interest" description="Disordered" evidence="10">
    <location>
        <begin position="1239"/>
        <end position="1403"/>
    </location>
</feature>
<comment type="cofactor">
    <cofactor evidence="1">
        <name>Mg(2+)</name>
        <dbReference type="ChEBI" id="CHEBI:18420"/>
    </cofactor>
</comment>
<keyword evidence="12" id="KW-1185">Reference proteome</keyword>
<feature type="compositionally biased region" description="Acidic residues" evidence="10">
    <location>
        <begin position="1894"/>
        <end position="1910"/>
    </location>
</feature>
<evidence type="ECO:0000256" key="7">
    <source>
        <dbReference type="ARBA" id="ARBA00022840"/>
    </source>
</evidence>
<feature type="region of interest" description="Disordered" evidence="10">
    <location>
        <begin position="1172"/>
        <end position="1218"/>
    </location>
</feature>
<feature type="compositionally biased region" description="Polar residues" evidence="10">
    <location>
        <begin position="1172"/>
        <end position="1181"/>
    </location>
</feature>
<comment type="catalytic activity">
    <reaction evidence="8">
        <text>L-threonyl-[protein] + ATP = O-phospho-L-threonyl-[protein] + ADP + H(+)</text>
        <dbReference type="Rhea" id="RHEA:46608"/>
        <dbReference type="Rhea" id="RHEA-COMP:11060"/>
        <dbReference type="Rhea" id="RHEA-COMP:11605"/>
        <dbReference type="ChEBI" id="CHEBI:15378"/>
        <dbReference type="ChEBI" id="CHEBI:30013"/>
        <dbReference type="ChEBI" id="CHEBI:30616"/>
        <dbReference type="ChEBI" id="CHEBI:61977"/>
        <dbReference type="ChEBI" id="CHEBI:456216"/>
        <dbReference type="EC" id="2.7.11.1"/>
    </reaction>
</comment>
<comment type="catalytic activity">
    <reaction evidence="9">
        <text>L-seryl-[protein] + ATP = O-phospho-L-seryl-[protein] + ADP + H(+)</text>
        <dbReference type="Rhea" id="RHEA:17989"/>
        <dbReference type="Rhea" id="RHEA-COMP:9863"/>
        <dbReference type="Rhea" id="RHEA-COMP:11604"/>
        <dbReference type="ChEBI" id="CHEBI:15378"/>
        <dbReference type="ChEBI" id="CHEBI:29999"/>
        <dbReference type="ChEBI" id="CHEBI:30616"/>
        <dbReference type="ChEBI" id="CHEBI:83421"/>
        <dbReference type="ChEBI" id="CHEBI:456216"/>
        <dbReference type="EC" id="2.7.11.1"/>
    </reaction>
</comment>
<feature type="compositionally biased region" description="Polar residues" evidence="10">
    <location>
        <begin position="1109"/>
        <end position="1128"/>
    </location>
</feature>
<dbReference type="PROSITE" id="PS00108">
    <property type="entry name" value="PROTEIN_KINASE_ST"/>
    <property type="match status" value="1"/>
</dbReference>
<feature type="compositionally biased region" description="Polar residues" evidence="10">
    <location>
        <begin position="1188"/>
        <end position="1215"/>
    </location>
</feature>
<dbReference type="CDD" id="cd13983">
    <property type="entry name" value="STKc_WNK"/>
    <property type="match status" value="1"/>
</dbReference>
<feature type="compositionally biased region" description="Basic and acidic residues" evidence="10">
    <location>
        <begin position="183"/>
        <end position="199"/>
    </location>
</feature>
<evidence type="ECO:0000259" key="11">
    <source>
        <dbReference type="PROSITE" id="PS50011"/>
    </source>
</evidence>
<feature type="region of interest" description="Disordered" evidence="10">
    <location>
        <begin position="1867"/>
        <end position="1944"/>
    </location>
</feature>
<feature type="compositionally biased region" description="Polar residues" evidence="10">
    <location>
        <begin position="1518"/>
        <end position="1531"/>
    </location>
</feature>
<dbReference type="Gene3D" id="1.10.510.10">
    <property type="entry name" value="Transferase(Phosphotransferase) domain 1"/>
    <property type="match status" value="1"/>
</dbReference>
<dbReference type="InterPro" id="IPR008271">
    <property type="entry name" value="Ser/Thr_kinase_AS"/>
</dbReference>
<keyword evidence="5" id="KW-0547">Nucleotide-binding</keyword>
<feature type="compositionally biased region" description="Low complexity" evidence="10">
    <location>
        <begin position="829"/>
        <end position="853"/>
    </location>
</feature>
<evidence type="ECO:0000256" key="3">
    <source>
        <dbReference type="ARBA" id="ARBA00022527"/>
    </source>
</evidence>
<evidence type="ECO:0000313" key="13">
    <source>
        <dbReference type="RefSeq" id="XP_022301994.1"/>
    </source>
</evidence>
<feature type="compositionally biased region" description="Low complexity" evidence="10">
    <location>
        <begin position="171"/>
        <end position="182"/>
    </location>
</feature>
<feature type="region of interest" description="Disordered" evidence="10">
    <location>
        <begin position="654"/>
        <end position="721"/>
    </location>
</feature>
<evidence type="ECO:0000256" key="8">
    <source>
        <dbReference type="ARBA" id="ARBA00047899"/>
    </source>
</evidence>
<organism evidence="12 13">
    <name type="scientific">Crassostrea virginica</name>
    <name type="common">Eastern oyster</name>
    <dbReference type="NCBI Taxonomy" id="6565"/>
    <lineage>
        <taxon>Eukaryota</taxon>
        <taxon>Metazoa</taxon>
        <taxon>Spiralia</taxon>
        <taxon>Lophotrochozoa</taxon>
        <taxon>Mollusca</taxon>
        <taxon>Bivalvia</taxon>
        <taxon>Autobranchia</taxon>
        <taxon>Pteriomorphia</taxon>
        <taxon>Ostreida</taxon>
        <taxon>Ostreoidea</taxon>
        <taxon>Ostreidae</taxon>
        <taxon>Crassostrea</taxon>
    </lineage>
</organism>
<dbReference type="PANTHER" id="PTHR13902">
    <property type="entry name" value="SERINE/THREONINE-PROTEIN KINASE WNK WITH NO LYSINE -RELATED"/>
    <property type="match status" value="1"/>
</dbReference>
<keyword evidence="4" id="KW-0808">Transferase</keyword>
<sequence>MPRTACLLKIMSKTVQPSLNGDVSHTTHENVPELQRKPLKQQGLSAASKINRRASNDMGQRNTHRRISDRSLGERQSPDHVSKVVTRSARFGGIGKQRKCVSDDWTSKVQAINGNEKYSSPSGKLKSVGLRKEKEKSTSGVTDNAMSVSQKDNGKEKSVDKDSKVKDSNKVDASVSNVSNNSDDSRPDPKSVQKPEGEKIKHKFQVIPRSRRSVTIDKTTTVIRPDGNKEKSAVQNDDTTDSALGKSINSKDTDESEDLAQEGTSEFEGPTDRKEDEESVKKEDENDEKAVATSPDGRFLKFDVEIGRGSFKTVYKGLDTETGVAVAWCELQDKKWNKSERQRFREEAEMLKELQHPNIVRFYDSWEEPNMRNRKIIVLVTELMTSGTLKTYIKRFKKINAKVLKSWCKQILKGLCYLHTRDPPVIHRDLKCDNIFITGTTGSVKIGDLGLATLKNKSFAKSVIGTPEFMAPEMYEEHYDESVDVYAFGMCMLEMATSEYPYKECHNAAQIYRRVTTGVRPEAFEKLGNEEIKKIIDSCIQTNRQDRPSAKTLLQLDFFTEDTGLSVEVASREDEEAPPNVVALRLRVVDPKKRRDKHKENEAIQFEFDLDNDQAEDVALEMVKSGYLVEEDVKTVTRQIKDKTQPMIALRTAKAAEGVSGSSSETGPAPSTSQQAVPQPTQQQDQSSQPQTQPGQTSPGQTSEVQMAQQQTSQPQQTLAADPIPQTQPVQACSSVEESQASVPAAVSREVFESLLDTSQYKQERSDSICSTSSVGQIPSQQKQISQVVKEAPSPMLKKVASVPTRLYSKVWPEYLCSSLEQLNINVAQQQQQKHQPGTSTPKTSSSVSSGPSQTNLGASLSLLQQEQEQSNRESESEQVASKTEEKKKRPKVKRRKTLEKNPKMTILSYEKETGEVECRLEISNKNTITFKFALENDKPQEIAESLVQEDLLPEAQSGMVIKLLEEVDNVVKENPQMAIGVSLSCHTSTPTSSPCTVRRIRPAALEAEAAKAIKRGHKGKRHTTHKRLHFDTDGDSGQASDDSRNEAGAQEILDGVDGHHHHHHHVQMREKKSESRVIESKKRSFIVSKVLEPTILESKISEDDNEEQTNISDNYISPENTHSSLPSTGQATTQGTGGIVDSDAGTGTDSDKSVSKKGVPVDFSALQEQLKQLTHPSQAEASLDKGLSQSVPNLTPVSESQVAPVSEDQSSVVTLPQRRVSVESSYAPMPGQLKMAHTTPQINQTSQTSQAILQQQSSSVQQPSLQQPVQQPPAQQHQPPASQQQVPQQIQGGQQSLQQQPLQHQQPQGQQQPVQQQQQQQGQRIQQQLPPLAQSQPQPTQPEETTQSISQHQVSPSQGDPLSNSQGMEQGLNPSTSAPANLGNVPPISHPQNISGQQPVQPQMYPKMPMMIPPIPPYDPMYQLQMQYYQNYMWYMSFLQQAHSQQPHPQQPPNMFMQPNPNWMFPQPFYHTVTGASTQTQQHQQIPSSMMMGDQNTPGSSHPSSPTLSRRRDTDSQGKVANVSDQQSGGSKKDIRDLRKLDQELMKIRTTGTRREKNTGGADGFPSGSDSQGSQNVGSESGFVTPSLSLESLRQEDVKKVPSEVSQENGSKKRFQVSVVKDDPLISRSISDETTPVSDENKCLTEFSDDVKQTLQYMVDKVSNAEHKAETSKKGRFQVTKVQTSIVSENVGRENVLGEGVSSDNPECVSSQLASSTVSKPLNKLSNSHSKLSSQHLNSSLPRRKFGVCGVGKHNHPPAMYFAPEHTEHYSADLPRQRRLKSTGSFVNNFDCKACGGGTLGEGSLMVANRKAHGMHVHVPEIKVEFSSAESSSDDDNRAVDTGSQTSPALMMVDFWKSRIPRYRRKSACARTPTKSEDESSEGDTEVPTVREVDDDEGEGLESLPEETSESLKEKENQPEAQFKQPEAQSKLPEAKSKQPVWWQDDPDYQELLMRHEEERKSLNLKQQREIQEFMKEKGMPVPPIPPPAPPPPLQMRGHGPGSLMSPQMQSLQTSLQQLGSLHISGKLMPSLTKQHRRSNSGDMSKLSDLTKEMKLHGEKESDSISNMCELSPRASSQIIQKMEGDSTVMSDDVNSLEKNVKANCDTVDSIKHSSNQSGEKSNVDFYISTDAEQSRQQTEQPLHVITCQHGLFPSHPYPYSFPYSNSTSSPYAQAGTYSGHGYFSYPQFNPHCVGMMHSSQSSGLMTQSVMPTPVVTTTTPVSVPDAGSVPSNPSLYTPPSFSPPQP</sequence>
<feature type="region of interest" description="Disordered" evidence="10">
    <location>
        <begin position="1594"/>
        <end position="1613"/>
    </location>
</feature>
<evidence type="ECO:0000256" key="1">
    <source>
        <dbReference type="ARBA" id="ARBA00001946"/>
    </source>
</evidence>
<dbReference type="SMART" id="SM00220">
    <property type="entry name" value="S_TKc"/>
    <property type="match status" value="1"/>
</dbReference>
<feature type="compositionally biased region" description="Low complexity" evidence="10">
    <location>
        <begin position="668"/>
        <end position="717"/>
    </location>
</feature>
<feature type="compositionally biased region" description="Basic and acidic residues" evidence="10">
    <location>
        <begin position="1532"/>
        <end position="1559"/>
    </location>
</feature>
<feature type="compositionally biased region" description="Low complexity" evidence="10">
    <location>
        <begin position="2003"/>
        <end position="2014"/>
    </location>
</feature>
<evidence type="ECO:0000256" key="9">
    <source>
        <dbReference type="ARBA" id="ARBA00048679"/>
    </source>
</evidence>
<protein>
    <recommendedName>
        <fullName evidence="2">non-specific serine/threonine protein kinase</fullName>
        <ecNumber evidence="2">2.7.11.1</ecNumber>
    </recommendedName>
</protein>
<dbReference type="PROSITE" id="PS50011">
    <property type="entry name" value="PROTEIN_KINASE_DOM"/>
    <property type="match status" value="1"/>
</dbReference>
<gene>
    <name evidence="13" type="primary">LOC111109993</name>
</gene>
<feature type="region of interest" description="Disordered" evidence="10">
    <location>
        <begin position="114"/>
        <end position="294"/>
    </location>
</feature>
<feature type="region of interest" description="Disordered" evidence="10">
    <location>
        <begin position="1978"/>
        <end position="2014"/>
    </location>
</feature>
<feature type="compositionally biased region" description="Basic and acidic residues" evidence="10">
    <location>
        <begin position="270"/>
        <end position="290"/>
    </location>
</feature>
<feature type="region of interest" description="Disordered" evidence="10">
    <location>
        <begin position="1013"/>
        <end position="1046"/>
    </location>
</feature>
<feature type="region of interest" description="Disordered" evidence="10">
    <location>
        <begin position="1099"/>
        <end position="1157"/>
    </location>
</feature>
<feature type="compositionally biased region" description="Polar residues" evidence="10">
    <location>
        <begin position="1569"/>
        <end position="1585"/>
    </location>
</feature>
<dbReference type="FunFam" id="1.10.510.10:FF:000006">
    <property type="entry name" value="Serine/threonine-protein kinase WNK1 isoform 2"/>
    <property type="match status" value="1"/>
</dbReference>
<accession>A0A8B8BGQ7</accession>
<dbReference type="Pfam" id="PF00069">
    <property type="entry name" value="Pkinase"/>
    <property type="match status" value="1"/>
</dbReference>
<feature type="compositionally biased region" description="Basic and acidic residues" evidence="10">
    <location>
        <begin position="66"/>
        <end position="82"/>
    </location>
</feature>
<dbReference type="Pfam" id="PF24889">
    <property type="entry name" value="CCTL2_WNK"/>
    <property type="match status" value="1"/>
</dbReference>
<evidence type="ECO:0000256" key="6">
    <source>
        <dbReference type="ARBA" id="ARBA00022777"/>
    </source>
</evidence>
<dbReference type="RefSeq" id="XP_022301994.1">
    <property type="nucleotide sequence ID" value="XM_022446286.1"/>
</dbReference>
<feature type="region of interest" description="Disordered" evidence="10">
    <location>
        <begin position="1059"/>
        <end position="1080"/>
    </location>
</feature>
<evidence type="ECO:0000256" key="4">
    <source>
        <dbReference type="ARBA" id="ARBA00022679"/>
    </source>
</evidence>
<feature type="compositionally biased region" description="Basic and acidic residues" evidence="10">
    <location>
        <begin position="1594"/>
        <end position="1603"/>
    </location>
</feature>
<keyword evidence="6" id="KW-0418">Kinase</keyword>
<dbReference type="InterPro" id="IPR024678">
    <property type="entry name" value="Kinase_OSR1/WNK_CCT"/>
</dbReference>
<dbReference type="Gene3D" id="3.30.200.20">
    <property type="entry name" value="Phosphorylase Kinase, domain 1"/>
    <property type="match status" value="1"/>
</dbReference>
<dbReference type="OrthoDB" id="4062651at2759"/>
<dbReference type="FunFam" id="3.30.200.20:FF:000010">
    <property type="entry name" value="Serine/threonine-protein kinase WNK1 isoform 2"/>
    <property type="match status" value="1"/>
</dbReference>
<dbReference type="InterPro" id="IPR000719">
    <property type="entry name" value="Prot_kinase_dom"/>
</dbReference>
<feature type="region of interest" description="Disordered" evidence="10">
    <location>
        <begin position="18"/>
        <end position="88"/>
    </location>
</feature>
<dbReference type="GO" id="GO:0005524">
    <property type="term" value="F:ATP binding"/>
    <property type="evidence" value="ECO:0007669"/>
    <property type="project" value="UniProtKB-KW"/>
</dbReference>
<feature type="compositionally biased region" description="Basic and acidic residues" evidence="10">
    <location>
        <begin position="152"/>
        <end position="170"/>
    </location>
</feature>
<dbReference type="Proteomes" id="UP000694844">
    <property type="component" value="Chromosome 8"/>
</dbReference>
<dbReference type="InterPro" id="IPR011009">
    <property type="entry name" value="Kinase-like_dom_sf"/>
</dbReference>
<feature type="compositionally biased region" description="Basic residues" evidence="10">
    <location>
        <begin position="200"/>
        <end position="212"/>
    </location>
</feature>